<comment type="caution">
    <text evidence="2">The sequence shown here is derived from an EMBL/GenBank/DDBJ whole genome shotgun (WGS) entry which is preliminary data.</text>
</comment>
<dbReference type="EMBL" id="LWBO01000013">
    <property type="protein sequence ID" value="OQP47650.1"/>
    <property type="molecule type" value="Genomic_DNA"/>
</dbReference>
<dbReference type="PANTHER" id="PTHR44068">
    <property type="entry name" value="ZGC:194242"/>
    <property type="match status" value="1"/>
</dbReference>
<feature type="domain" description="Methyltransferase" evidence="1">
    <location>
        <begin position="60"/>
        <end position="168"/>
    </location>
</feature>
<evidence type="ECO:0000259" key="1">
    <source>
        <dbReference type="Pfam" id="PF13847"/>
    </source>
</evidence>
<dbReference type="InterPro" id="IPR050447">
    <property type="entry name" value="Erg6_SMT_methyltransf"/>
</dbReference>
<dbReference type="PANTHER" id="PTHR44068:SF11">
    <property type="entry name" value="GERANYL DIPHOSPHATE 2-C-METHYLTRANSFERASE"/>
    <property type="match status" value="1"/>
</dbReference>
<evidence type="ECO:0000313" key="3">
    <source>
        <dbReference type="Proteomes" id="UP000192277"/>
    </source>
</evidence>
<dbReference type="Gene3D" id="3.40.50.150">
    <property type="entry name" value="Vaccinia Virus protein VP39"/>
    <property type="match status" value="1"/>
</dbReference>
<evidence type="ECO:0000313" key="2">
    <source>
        <dbReference type="EMBL" id="OQP47650.1"/>
    </source>
</evidence>
<dbReference type="SUPFAM" id="SSF53335">
    <property type="entry name" value="S-adenosyl-L-methionine-dependent methyltransferases"/>
    <property type="match status" value="1"/>
</dbReference>
<dbReference type="Proteomes" id="UP000192277">
    <property type="component" value="Unassembled WGS sequence"/>
</dbReference>
<accession>A0ABX3NVI8</accession>
<dbReference type="Pfam" id="PF13847">
    <property type="entry name" value="Methyltransf_31"/>
    <property type="match status" value="1"/>
</dbReference>
<protein>
    <recommendedName>
        <fullName evidence="1">Methyltransferase domain-containing protein</fullName>
    </recommendedName>
</protein>
<reference evidence="2 3" key="1">
    <citation type="submission" date="2016-04" db="EMBL/GenBank/DDBJ databases">
        <authorList>
            <person name="Chen L."/>
            <person name="Zhuang W."/>
            <person name="Wang G."/>
        </authorList>
    </citation>
    <scope>NUCLEOTIDE SEQUENCE [LARGE SCALE GENOMIC DNA]</scope>
    <source>
        <strain evidence="3">GR20</strain>
    </source>
</reference>
<sequence length="271" mass="29827">MTNELQIAAHYAHNNLYETILQAIGKEADQITRADLAPIDEFHVRGQEVSRELALAADLKQGMHVLDAGCGLGGACRMLAAEFNCDATGIDITGDYIRTAEKLSALTGLQQQTHFVQGSVLALPFGENSFDAVLTQHVQMNIAGKKTFYAEIHRVLKTGGRFIYYDILGKAEPVHYPLPWATDAALSFLISSQQLHTLLTETGFQRIQVTDETAKGIGFFDKLFSRIAQKGIPALGLHLLMGDTAQQKLNNLRSNLIEQRVVLESGIYEKV</sequence>
<dbReference type="CDD" id="cd02440">
    <property type="entry name" value="AdoMet_MTases"/>
    <property type="match status" value="1"/>
</dbReference>
<dbReference type="RefSeq" id="WP_014217449.1">
    <property type="nucleotide sequence ID" value="NZ_LWBO01000013.1"/>
</dbReference>
<name>A0ABX3NVI8_9BACT</name>
<dbReference type="InterPro" id="IPR029063">
    <property type="entry name" value="SAM-dependent_MTases_sf"/>
</dbReference>
<keyword evidence="3" id="KW-1185">Reference proteome</keyword>
<proteinExistence type="predicted"/>
<gene>
    <name evidence="2" type="ORF">A4D02_30460</name>
</gene>
<dbReference type="InterPro" id="IPR025714">
    <property type="entry name" value="Methyltranfer_dom"/>
</dbReference>
<organism evidence="2 3">
    <name type="scientific">Niastella koreensis</name>
    <dbReference type="NCBI Taxonomy" id="354356"/>
    <lineage>
        <taxon>Bacteria</taxon>
        <taxon>Pseudomonadati</taxon>
        <taxon>Bacteroidota</taxon>
        <taxon>Chitinophagia</taxon>
        <taxon>Chitinophagales</taxon>
        <taxon>Chitinophagaceae</taxon>
        <taxon>Niastella</taxon>
    </lineage>
</organism>